<dbReference type="Pfam" id="PF05699">
    <property type="entry name" value="Dimer_Tnp_hAT"/>
    <property type="match status" value="1"/>
</dbReference>
<proteinExistence type="predicted"/>
<protein>
    <submittedName>
        <fullName evidence="1">Dimer_Tnp_hAT domain-containing protein</fullName>
    </submittedName>
</protein>
<sequence length="130" mass="15266">MLSELRKKIRQFWKRRKREYELLFELALSSDLSEDVDPCLFWRQHAYKFPRLAVFARRLLAIPPSSIDTFLDTVYISTQDIAATLKKLIFIAAFCQREREKLRFNDIAEFGQFSEELSAVESCAASSYVD</sequence>
<dbReference type="EnsemblMetazoa" id="PPA38528.1">
    <property type="protein sequence ID" value="PPA38528.1"/>
    <property type="gene ID" value="WBGene00276897"/>
</dbReference>
<accession>A0A2A6CZW9</accession>
<organism evidence="1 2">
    <name type="scientific">Pristionchus pacificus</name>
    <name type="common">Parasitic nematode worm</name>
    <dbReference type="NCBI Taxonomy" id="54126"/>
    <lineage>
        <taxon>Eukaryota</taxon>
        <taxon>Metazoa</taxon>
        <taxon>Ecdysozoa</taxon>
        <taxon>Nematoda</taxon>
        <taxon>Chromadorea</taxon>
        <taxon>Rhabditida</taxon>
        <taxon>Rhabditina</taxon>
        <taxon>Diplogasteromorpha</taxon>
        <taxon>Diplogasteroidea</taxon>
        <taxon>Neodiplogasteridae</taxon>
        <taxon>Pristionchus</taxon>
    </lineage>
</organism>
<name>A0A2A6CZW9_PRIPA</name>
<dbReference type="GO" id="GO:0046983">
    <property type="term" value="F:protein dimerization activity"/>
    <property type="evidence" value="ECO:0007669"/>
    <property type="project" value="InterPro"/>
</dbReference>
<evidence type="ECO:0000313" key="2">
    <source>
        <dbReference type="Proteomes" id="UP000005239"/>
    </source>
</evidence>
<keyword evidence="2" id="KW-1185">Reference proteome</keyword>
<reference evidence="1" key="2">
    <citation type="submission" date="2022-06" db="UniProtKB">
        <authorList>
            <consortium name="EnsemblMetazoa"/>
        </authorList>
    </citation>
    <scope>IDENTIFICATION</scope>
    <source>
        <strain evidence="1">PS312</strain>
    </source>
</reference>
<gene>
    <name evidence="1" type="primary">WBGene00276897</name>
</gene>
<dbReference type="Proteomes" id="UP000005239">
    <property type="component" value="Unassembled WGS sequence"/>
</dbReference>
<accession>A0A8R1UTG3</accession>
<dbReference type="InterPro" id="IPR012337">
    <property type="entry name" value="RNaseH-like_sf"/>
</dbReference>
<dbReference type="InterPro" id="IPR008906">
    <property type="entry name" value="HATC_C_dom"/>
</dbReference>
<reference evidence="2" key="1">
    <citation type="journal article" date="2008" name="Nat. Genet.">
        <title>The Pristionchus pacificus genome provides a unique perspective on nematode lifestyle and parasitism.</title>
        <authorList>
            <person name="Dieterich C."/>
            <person name="Clifton S.W."/>
            <person name="Schuster L.N."/>
            <person name="Chinwalla A."/>
            <person name="Delehaunty K."/>
            <person name="Dinkelacker I."/>
            <person name="Fulton L."/>
            <person name="Fulton R."/>
            <person name="Godfrey J."/>
            <person name="Minx P."/>
            <person name="Mitreva M."/>
            <person name="Roeseler W."/>
            <person name="Tian H."/>
            <person name="Witte H."/>
            <person name="Yang S.P."/>
            <person name="Wilson R.K."/>
            <person name="Sommer R.J."/>
        </authorList>
    </citation>
    <scope>NUCLEOTIDE SEQUENCE [LARGE SCALE GENOMIC DNA]</scope>
    <source>
        <strain evidence="2">PS312</strain>
    </source>
</reference>
<dbReference type="SUPFAM" id="SSF53098">
    <property type="entry name" value="Ribonuclease H-like"/>
    <property type="match status" value="1"/>
</dbReference>
<dbReference type="AlphaFoldDB" id="A0A2A6CZW9"/>
<evidence type="ECO:0000313" key="1">
    <source>
        <dbReference type="EnsemblMetazoa" id="PPA38528.1"/>
    </source>
</evidence>